<dbReference type="AlphaFoldDB" id="A0A365H262"/>
<reference evidence="2 3" key="1">
    <citation type="submission" date="2018-06" db="EMBL/GenBank/DDBJ databases">
        <title>Actinomadura craniellae sp. nov. isolated from marine sponge Craniella sp.</title>
        <authorList>
            <person name="Li L."/>
            <person name="Xu Q.H."/>
            <person name="Lin H.W."/>
            <person name="Lu Y.H."/>
        </authorList>
    </citation>
    <scope>NUCLEOTIDE SEQUENCE [LARGE SCALE GENOMIC DNA]</scope>
    <source>
        <strain evidence="2 3">LHW63021</strain>
    </source>
</reference>
<dbReference type="EMBL" id="QLYX01000010">
    <property type="protein sequence ID" value="RAY13082.1"/>
    <property type="molecule type" value="Genomic_DNA"/>
</dbReference>
<sequence>MREPKLREVDARGFRRRLEPVVYDVYAAAMRPPAEQLPGRYAVIARHTEYPGFRALVAERRRAVHGFGYGFHGSPGQWWHDVVRWALAEVGGPEHADTWMADCFEVAELHVHPDHQGRGLGRALLTALCEGRTERTVVLSTLDRPGSVARRLYRSVGMVDLLAGFRFPGGGPPYAVMGATLPLAAAPSTPSSS</sequence>
<accession>A0A365H262</accession>
<dbReference type="Pfam" id="PF13508">
    <property type="entry name" value="Acetyltransf_7"/>
    <property type="match status" value="1"/>
</dbReference>
<protein>
    <submittedName>
        <fullName evidence="2">GNAT family N-acetyltransferase</fullName>
    </submittedName>
</protein>
<feature type="domain" description="N-acetyltransferase" evidence="1">
    <location>
        <begin position="9"/>
        <end position="182"/>
    </location>
</feature>
<keyword evidence="2" id="KW-0808">Transferase</keyword>
<evidence type="ECO:0000313" key="3">
    <source>
        <dbReference type="Proteomes" id="UP000251891"/>
    </source>
</evidence>
<dbReference type="Proteomes" id="UP000251891">
    <property type="component" value="Unassembled WGS sequence"/>
</dbReference>
<gene>
    <name evidence="2" type="ORF">DPM19_21530</name>
</gene>
<proteinExistence type="predicted"/>
<dbReference type="PROSITE" id="PS51186">
    <property type="entry name" value="GNAT"/>
    <property type="match status" value="1"/>
</dbReference>
<dbReference type="CDD" id="cd04301">
    <property type="entry name" value="NAT_SF"/>
    <property type="match status" value="1"/>
</dbReference>
<dbReference type="OrthoDB" id="3692150at2"/>
<name>A0A365H262_9ACTN</name>
<dbReference type="Gene3D" id="3.40.630.30">
    <property type="match status" value="1"/>
</dbReference>
<dbReference type="GO" id="GO:0016747">
    <property type="term" value="F:acyltransferase activity, transferring groups other than amino-acyl groups"/>
    <property type="evidence" value="ECO:0007669"/>
    <property type="project" value="InterPro"/>
</dbReference>
<dbReference type="InterPro" id="IPR016181">
    <property type="entry name" value="Acyl_CoA_acyltransferase"/>
</dbReference>
<dbReference type="InterPro" id="IPR000182">
    <property type="entry name" value="GNAT_dom"/>
</dbReference>
<keyword evidence="3" id="KW-1185">Reference proteome</keyword>
<comment type="caution">
    <text evidence="2">The sequence shown here is derived from an EMBL/GenBank/DDBJ whole genome shotgun (WGS) entry which is preliminary data.</text>
</comment>
<evidence type="ECO:0000313" key="2">
    <source>
        <dbReference type="EMBL" id="RAY13082.1"/>
    </source>
</evidence>
<evidence type="ECO:0000259" key="1">
    <source>
        <dbReference type="PROSITE" id="PS51186"/>
    </source>
</evidence>
<organism evidence="2 3">
    <name type="scientific">Actinomadura craniellae</name>
    <dbReference type="NCBI Taxonomy" id="2231787"/>
    <lineage>
        <taxon>Bacteria</taxon>
        <taxon>Bacillati</taxon>
        <taxon>Actinomycetota</taxon>
        <taxon>Actinomycetes</taxon>
        <taxon>Streptosporangiales</taxon>
        <taxon>Thermomonosporaceae</taxon>
        <taxon>Actinomadura</taxon>
    </lineage>
</organism>
<dbReference type="SUPFAM" id="SSF55729">
    <property type="entry name" value="Acyl-CoA N-acyltransferases (Nat)"/>
    <property type="match status" value="1"/>
</dbReference>
<dbReference type="RefSeq" id="WP_111869776.1">
    <property type="nucleotide sequence ID" value="NZ_QLYX01000010.1"/>
</dbReference>